<keyword evidence="1" id="KW-1133">Transmembrane helix</keyword>
<evidence type="ECO:0000313" key="2">
    <source>
        <dbReference type="EMBL" id="QLG50847.1"/>
    </source>
</evidence>
<dbReference type="InterPro" id="IPR058328">
    <property type="entry name" value="DUF8015"/>
</dbReference>
<accession>A0A7D5GJT3</accession>
<dbReference type="OrthoDB" id="205887at2157"/>
<dbReference type="EMBL" id="CP058601">
    <property type="protein sequence ID" value="QLG50847.1"/>
    <property type="molecule type" value="Genomic_DNA"/>
</dbReference>
<keyword evidence="1" id="KW-0472">Membrane</keyword>
<sequence>MDHFDRVLGGMFASLLAGFLLGYFSVIPFLTGLFGGSLLATIFLWDAIIRNPPVPSEELRYSAAIVVWHCCLFVTLVAV</sequence>
<gene>
    <name evidence="2" type="ORF">HYG82_19405</name>
</gene>
<keyword evidence="3" id="KW-1185">Reference proteome</keyword>
<protein>
    <submittedName>
        <fullName evidence="2">Uncharacterized protein</fullName>
    </submittedName>
</protein>
<dbReference type="Pfam" id="PF26047">
    <property type="entry name" value="DUF8015"/>
    <property type="match status" value="1"/>
</dbReference>
<proteinExistence type="predicted"/>
<dbReference type="KEGG" id="haly:HYG82_19405"/>
<evidence type="ECO:0000313" key="3">
    <source>
        <dbReference type="Proteomes" id="UP000509241"/>
    </source>
</evidence>
<dbReference type="RefSeq" id="WP_179263741.1">
    <property type="nucleotide sequence ID" value="NZ_CP058601.1"/>
</dbReference>
<dbReference type="AlphaFoldDB" id="A0A7D5GJT3"/>
<organism evidence="2 3">
    <name type="scientific">Natrinema halophilum</name>
    <dbReference type="NCBI Taxonomy" id="1699371"/>
    <lineage>
        <taxon>Archaea</taxon>
        <taxon>Methanobacteriati</taxon>
        <taxon>Methanobacteriota</taxon>
        <taxon>Stenosarchaea group</taxon>
        <taxon>Halobacteria</taxon>
        <taxon>Halobacteriales</taxon>
        <taxon>Natrialbaceae</taxon>
        <taxon>Natrinema</taxon>
    </lineage>
</organism>
<keyword evidence="1" id="KW-0812">Transmembrane</keyword>
<name>A0A7D5GJT3_9EURY</name>
<evidence type="ECO:0000256" key="1">
    <source>
        <dbReference type="SAM" id="Phobius"/>
    </source>
</evidence>
<dbReference type="GeneID" id="56035506"/>
<dbReference type="Proteomes" id="UP000509241">
    <property type="component" value="Chromosome"/>
</dbReference>
<reference evidence="2 3" key="1">
    <citation type="submission" date="2020-07" db="EMBL/GenBank/DDBJ databases">
        <authorList>
            <person name="Cui H."/>
        </authorList>
    </citation>
    <scope>NUCLEOTIDE SEQUENCE [LARGE SCALE GENOMIC DNA]</scope>
    <source>
        <strain evidence="2 3">YPL8</strain>
    </source>
</reference>
<feature type="transmembrane region" description="Helical" evidence="1">
    <location>
        <begin position="7"/>
        <end position="24"/>
    </location>
</feature>